<accession>A0A9P0N4P3</accession>
<sequence length="1288" mass="148066">MSEFVNATRCDACEARGVGSQGFPDFNERESQAKTKQLNNNLIESYSAVCGPISKIFVLFERVYSRDGPISMKSGSDDGILGKPRGTFENSMGERNYSPLQFSKVPLGFPRIPSSGSELMEMGPPREYTKQNKIFGNRCTNGEQTKKNQSAEHSTSCFFEVGKKEALHRFRTQALPGVGAALFTATPTQRPTLKIEPSASAYFKGNPQTLPSAINTQQFTTTIHDTQGCGGKDDIMTVFERQTTARTLVCVGGDVKRIALETLESTTTQPSCPSANAKKSERLHSTAPFSCHSCHPFQLTSSLKLSPEWYKWHAYNFIILGLADELVAAGAKPSFKSKLLWIWTRYVKKYQNKDDIGLAKTLQEGNDHINLTSIMLEENSNNTVDDDDEGEHEEVNEEGKPVKSKLLNNIVDGSRRDIRFLSKGVILAMLYLALNLDESDIQLSHLYRFIKEKHLNFSNIQRFVPDDIHVKTLEKLWTNFIHSKIVNVHFLRALTMSLLRKLDLGRPKVPNLRKIIDNILLELCLPNDIKPLIYSLMRFHQCDFLDVSDKSKERLCSVPDYEGVVMSYVLVAIKLCFGLDGDYEERLSDAVDKINVDRDLQKSHRNGKYSEPSKRLFSFREWCNYLQFRKITLSKCCLYMAEQYCLDIDDQVYIEHSNDRPQKAKDLQDETAMDLINKIPENDEGRVIPKQRFSPSITPTYDYTDIIIEHTQDPELRYLLSEDFTQYSLKYACEHLELLDENAENIIKGVSENRKVTSNKIIMGTIVMKRSKTQMVYVKNCENKNWMKTKPPTIEHVHCEDVQNSSTDKESDHGYDSENPTNDKEIANETENRDDVTDVSMTEREKGTREFIITEEDNEKNIFDDSFEELDLKDELEQANDEDLLAPNNESINDDRASITDMSDNENMIPVFNPETFDSEQTIKELVLMACKKYKIPVPNEYKNREPRKRRAEVIRDEDVNREPRKRTRTSAAENKHKVAELVTGYYDHHRLDLFNKLQNEVSMAVRNSSIIGGLEPNPNETANMTQPALLNTTNVAALSATTSMITENLENQSIVNPQSSLLQTETDKEQNADKTGAIEEVIDEHTEKKLFEDEEEININELLPKVDPKFDDKKYDTDQLYLKMKIEEENEADIDSLLEDPKVDEILNKKLEEGKTGFFSIRKPEDIKIIETKYESDSDDEIPLKTLQEEKRLIEARIAWEEDLEPLINKKNFTEYKYWFRHYNADFMVRSKDWHKKFDEELKENTPSSFYFVIKECAAVINSTPFNIYRHMQNLEKFISAKAKSFD</sequence>
<protein>
    <recommendedName>
        <fullName evidence="11">Rrn7/TAF1B C-terminal cyclin domain-containing protein</fullName>
    </recommendedName>
</protein>
<evidence type="ECO:0000256" key="10">
    <source>
        <dbReference type="SAM" id="MobiDB-lite"/>
    </source>
</evidence>
<dbReference type="GO" id="GO:0008270">
    <property type="term" value="F:zinc ion binding"/>
    <property type="evidence" value="ECO:0007669"/>
    <property type="project" value="UniProtKB-KW"/>
</dbReference>
<evidence type="ECO:0000313" key="12">
    <source>
        <dbReference type="EMBL" id="CAH1641400.1"/>
    </source>
</evidence>
<feature type="domain" description="Rrn7/TAF1B C-terminal cyclin" evidence="11">
    <location>
        <begin position="507"/>
        <end position="650"/>
    </location>
</feature>
<keyword evidence="9" id="KW-0539">Nucleus</keyword>
<feature type="compositionally biased region" description="Basic and acidic residues" evidence="10">
    <location>
        <begin position="952"/>
        <end position="963"/>
    </location>
</feature>
<evidence type="ECO:0000256" key="1">
    <source>
        <dbReference type="ARBA" id="ARBA00004604"/>
    </source>
</evidence>
<evidence type="ECO:0000256" key="7">
    <source>
        <dbReference type="ARBA" id="ARBA00023125"/>
    </source>
</evidence>
<evidence type="ECO:0000313" key="13">
    <source>
        <dbReference type="Proteomes" id="UP001153321"/>
    </source>
</evidence>
<evidence type="ECO:0000256" key="9">
    <source>
        <dbReference type="ARBA" id="ARBA00023242"/>
    </source>
</evidence>
<dbReference type="GO" id="GO:0005668">
    <property type="term" value="C:RNA polymerase transcription factor SL1 complex"/>
    <property type="evidence" value="ECO:0007669"/>
    <property type="project" value="TreeGrafter"/>
</dbReference>
<dbReference type="PANTHER" id="PTHR31576:SF2">
    <property type="entry name" value="TATA BOX-BINDING PROTEIN-ASSOCIATED FACTOR RNA POLYMERASE I SUBUNIT B"/>
    <property type="match status" value="1"/>
</dbReference>
<evidence type="ECO:0000256" key="8">
    <source>
        <dbReference type="ARBA" id="ARBA00023163"/>
    </source>
</evidence>
<reference evidence="12" key="1">
    <citation type="submission" date="2022-02" db="EMBL/GenBank/DDBJ databases">
        <authorList>
            <person name="King R."/>
        </authorList>
    </citation>
    <scope>NUCLEOTIDE SEQUENCE</scope>
</reference>
<dbReference type="GO" id="GO:0001164">
    <property type="term" value="F:RNA polymerase I core promoter sequence-specific DNA binding"/>
    <property type="evidence" value="ECO:0007669"/>
    <property type="project" value="InterPro"/>
</dbReference>
<evidence type="ECO:0000256" key="5">
    <source>
        <dbReference type="ARBA" id="ARBA00022833"/>
    </source>
</evidence>
<gene>
    <name evidence="12" type="ORF">SPLIT_LOCUS6756</name>
</gene>
<dbReference type="PANTHER" id="PTHR31576">
    <property type="entry name" value="TATA BOX-BINDING PROTEIN-ASSOCIATED FACTOR RNA POLYMERASE I SUBUNIT B"/>
    <property type="match status" value="1"/>
</dbReference>
<feature type="region of interest" description="Disordered" evidence="10">
    <location>
        <begin position="380"/>
        <end position="400"/>
    </location>
</feature>
<keyword evidence="13" id="KW-1185">Reference proteome</keyword>
<dbReference type="Proteomes" id="UP001153321">
    <property type="component" value="Chromosome 23"/>
</dbReference>
<keyword evidence="7" id="KW-0238">DNA-binding</keyword>
<evidence type="ECO:0000259" key="11">
    <source>
        <dbReference type="Pfam" id="PF20645"/>
    </source>
</evidence>
<keyword evidence="8" id="KW-0804">Transcription</keyword>
<dbReference type="GO" id="GO:0070860">
    <property type="term" value="C:RNA polymerase I core factor complex"/>
    <property type="evidence" value="ECO:0007669"/>
    <property type="project" value="InterPro"/>
</dbReference>
<keyword evidence="6" id="KW-0805">Transcription regulation</keyword>
<evidence type="ECO:0000256" key="2">
    <source>
        <dbReference type="ARBA" id="ARBA00006899"/>
    </source>
</evidence>
<comment type="similarity">
    <text evidence="2">Belongs to the RRN7/TAF1B family.</text>
</comment>
<comment type="subcellular location">
    <subcellularLocation>
        <location evidence="1">Nucleus</location>
        <location evidence="1">Nucleolus</location>
    </subcellularLocation>
</comment>
<feature type="compositionally biased region" description="Acidic residues" evidence="10">
    <location>
        <begin position="384"/>
        <end position="396"/>
    </location>
</feature>
<name>A0A9P0N4P3_SPOLI</name>
<organism evidence="12 13">
    <name type="scientific">Spodoptera littoralis</name>
    <name type="common">Egyptian cotton leafworm</name>
    <dbReference type="NCBI Taxonomy" id="7109"/>
    <lineage>
        <taxon>Eukaryota</taxon>
        <taxon>Metazoa</taxon>
        <taxon>Ecdysozoa</taxon>
        <taxon>Arthropoda</taxon>
        <taxon>Hexapoda</taxon>
        <taxon>Insecta</taxon>
        <taxon>Pterygota</taxon>
        <taxon>Neoptera</taxon>
        <taxon>Endopterygota</taxon>
        <taxon>Lepidoptera</taxon>
        <taxon>Glossata</taxon>
        <taxon>Ditrysia</taxon>
        <taxon>Noctuoidea</taxon>
        <taxon>Noctuidae</taxon>
        <taxon>Amphipyrinae</taxon>
        <taxon>Spodoptera</taxon>
    </lineage>
</organism>
<feature type="region of interest" description="Disordered" evidence="10">
    <location>
        <begin position="942"/>
        <end position="974"/>
    </location>
</feature>
<evidence type="ECO:0000256" key="4">
    <source>
        <dbReference type="ARBA" id="ARBA00022771"/>
    </source>
</evidence>
<evidence type="ECO:0000256" key="6">
    <source>
        <dbReference type="ARBA" id="ARBA00023015"/>
    </source>
</evidence>
<dbReference type="InterPro" id="IPR048538">
    <property type="entry name" value="Rrn7_cyclin_C"/>
</dbReference>
<dbReference type="Pfam" id="PF20645">
    <property type="entry name" value="Rrn7_cyclin_C"/>
    <property type="match status" value="1"/>
</dbReference>
<dbReference type="EMBL" id="LR824554">
    <property type="protein sequence ID" value="CAH1641400.1"/>
    <property type="molecule type" value="Genomic_DNA"/>
</dbReference>
<dbReference type="GO" id="GO:0042790">
    <property type="term" value="P:nucleolar large rRNA transcription by RNA polymerase I"/>
    <property type="evidence" value="ECO:0007669"/>
    <property type="project" value="TreeGrafter"/>
</dbReference>
<dbReference type="InterPro" id="IPR033599">
    <property type="entry name" value="TAF1B/Rrn7"/>
</dbReference>
<keyword evidence="5" id="KW-0862">Zinc</keyword>
<evidence type="ECO:0000256" key="3">
    <source>
        <dbReference type="ARBA" id="ARBA00022723"/>
    </source>
</evidence>
<keyword evidence="3" id="KW-0479">Metal-binding</keyword>
<proteinExistence type="inferred from homology"/>
<keyword evidence="4" id="KW-0863">Zinc-finger</keyword>
<feature type="region of interest" description="Disordered" evidence="10">
    <location>
        <begin position="801"/>
        <end position="838"/>
    </location>
</feature>